<evidence type="ECO:0000256" key="1">
    <source>
        <dbReference type="ARBA" id="ARBA00023015"/>
    </source>
</evidence>
<keyword evidence="1" id="KW-0805">Transcription regulation</keyword>
<dbReference type="EMBL" id="JADKNH010000004">
    <property type="protein sequence ID" value="MBF4693079.1"/>
    <property type="molecule type" value="Genomic_DNA"/>
</dbReference>
<dbReference type="Gene3D" id="1.10.10.10">
    <property type="entry name" value="Winged helix-like DNA-binding domain superfamily/Winged helix DNA-binding domain"/>
    <property type="match status" value="1"/>
</dbReference>
<dbReference type="PROSITE" id="PS51000">
    <property type="entry name" value="HTH_DEOR_2"/>
    <property type="match status" value="1"/>
</dbReference>
<name>A0ABR9ZU28_9FIRM</name>
<dbReference type="InterPro" id="IPR051534">
    <property type="entry name" value="CBASS_pafABC_assoc_protein"/>
</dbReference>
<dbReference type="Pfam" id="PF08279">
    <property type="entry name" value="HTH_11"/>
    <property type="match status" value="1"/>
</dbReference>
<dbReference type="PROSITE" id="PS52050">
    <property type="entry name" value="WYL"/>
    <property type="match status" value="1"/>
</dbReference>
<evidence type="ECO:0000313" key="4">
    <source>
        <dbReference type="EMBL" id="MBF4693079.1"/>
    </source>
</evidence>
<dbReference type="PANTHER" id="PTHR34580:SF9">
    <property type="entry name" value="SLL5097 PROTEIN"/>
    <property type="match status" value="1"/>
</dbReference>
<evidence type="ECO:0000313" key="5">
    <source>
        <dbReference type="Proteomes" id="UP000614200"/>
    </source>
</evidence>
<evidence type="ECO:0000256" key="2">
    <source>
        <dbReference type="ARBA" id="ARBA00023163"/>
    </source>
</evidence>
<proteinExistence type="predicted"/>
<dbReference type="RefSeq" id="WP_194701310.1">
    <property type="nucleotide sequence ID" value="NZ_JADKNH010000004.1"/>
</dbReference>
<keyword evidence="2" id="KW-0804">Transcription</keyword>
<protein>
    <submittedName>
        <fullName evidence="4">WYL domain-containing protein</fullName>
    </submittedName>
</protein>
<sequence>MKKSERLNSMLRYLSDKKHFNLSDLMTQYSISKSTALRDIDSLEEIGLSFYSESGRYGKYVLLNNKVLPAIHFTDDELFILYLSLMTVKNYKSLPFNIEFSRIQQKFLDNVSTLSQNRLHELERIIRFENISQPYESHHLSDIIQSILANNVVTILYRSKSYTIQFYKVSSSFNQWYATGYDHLSKSIKVFRCDKIETLEVATHLTPINQDILKQKSSNHYSKQHEFKIEIAPNLVDVYYKENYPTIKLCTENDQVFLKGHYDDHEIRFITAYLSKFSEGILSIHPEQLRFDLILYLKKQLKQLEQL</sequence>
<dbReference type="InterPro" id="IPR001034">
    <property type="entry name" value="DeoR_HTH"/>
</dbReference>
<evidence type="ECO:0000259" key="3">
    <source>
        <dbReference type="PROSITE" id="PS51000"/>
    </source>
</evidence>
<feature type="domain" description="HTH deoR-type" evidence="3">
    <location>
        <begin position="3"/>
        <end position="58"/>
    </location>
</feature>
<dbReference type="Pfam" id="PF13280">
    <property type="entry name" value="WYL"/>
    <property type="match status" value="1"/>
</dbReference>
<dbReference type="SUPFAM" id="SSF46785">
    <property type="entry name" value="Winged helix' DNA-binding domain"/>
    <property type="match status" value="1"/>
</dbReference>
<reference evidence="4 5" key="1">
    <citation type="submission" date="2020-11" db="EMBL/GenBank/DDBJ databases">
        <title>Fusibacter basophilias sp. nov.</title>
        <authorList>
            <person name="Qiu D."/>
        </authorList>
    </citation>
    <scope>NUCLEOTIDE SEQUENCE [LARGE SCALE GENOMIC DNA]</scope>
    <source>
        <strain evidence="4 5">Q10-2</strain>
    </source>
</reference>
<gene>
    <name evidence="4" type="ORF">ISU02_08105</name>
</gene>
<dbReference type="InterPro" id="IPR013196">
    <property type="entry name" value="HTH_11"/>
</dbReference>
<dbReference type="Proteomes" id="UP000614200">
    <property type="component" value="Unassembled WGS sequence"/>
</dbReference>
<accession>A0ABR9ZU28</accession>
<dbReference type="InterPro" id="IPR036388">
    <property type="entry name" value="WH-like_DNA-bd_sf"/>
</dbReference>
<dbReference type="InterPro" id="IPR026881">
    <property type="entry name" value="WYL_dom"/>
</dbReference>
<keyword evidence="5" id="KW-1185">Reference proteome</keyword>
<organism evidence="4 5">
    <name type="scientific">Fusibacter ferrireducens</name>
    <dbReference type="NCBI Taxonomy" id="2785058"/>
    <lineage>
        <taxon>Bacteria</taxon>
        <taxon>Bacillati</taxon>
        <taxon>Bacillota</taxon>
        <taxon>Clostridia</taxon>
        <taxon>Eubacteriales</taxon>
        <taxon>Eubacteriales Family XII. Incertae Sedis</taxon>
        <taxon>Fusibacter</taxon>
    </lineage>
</organism>
<dbReference type="PANTHER" id="PTHR34580">
    <property type="match status" value="1"/>
</dbReference>
<comment type="caution">
    <text evidence="4">The sequence shown here is derived from an EMBL/GenBank/DDBJ whole genome shotgun (WGS) entry which is preliminary data.</text>
</comment>
<dbReference type="InterPro" id="IPR036390">
    <property type="entry name" value="WH_DNA-bd_sf"/>
</dbReference>